<organism evidence="1 2">
    <name type="scientific">Ruminococcus albus</name>
    <dbReference type="NCBI Taxonomy" id="1264"/>
    <lineage>
        <taxon>Bacteria</taxon>
        <taxon>Bacillati</taxon>
        <taxon>Bacillota</taxon>
        <taxon>Clostridia</taxon>
        <taxon>Eubacteriales</taxon>
        <taxon>Oscillospiraceae</taxon>
        <taxon>Ruminococcus</taxon>
    </lineage>
</organism>
<protein>
    <submittedName>
        <fullName evidence="1">Uncharacterized protein</fullName>
    </submittedName>
</protein>
<reference evidence="1 2" key="1">
    <citation type="submission" date="2016-10" db="EMBL/GenBank/DDBJ databases">
        <authorList>
            <person name="de Groot N.N."/>
        </authorList>
    </citation>
    <scope>NUCLEOTIDE SEQUENCE [LARGE SCALE GENOMIC DNA]</scope>
    <source>
        <strain evidence="1 2">AR67</strain>
    </source>
</reference>
<evidence type="ECO:0000313" key="2">
    <source>
        <dbReference type="Proteomes" id="UP000182192"/>
    </source>
</evidence>
<dbReference type="EMBL" id="FOKQ01000004">
    <property type="protein sequence ID" value="SFB85389.1"/>
    <property type="molecule type" value="Genomic_DNA"/>
</dbReference>
<name>A0A1I1EE26_RUMAL</name>
<dbReference type="AlphaFoldDB" id="A0A1I1EE26"/>
<gene>
    <name evidence="1" type="ORF">SAMN02910406_00664</name>
</gene>
<evidence type="ECO:0000313" key="1">
    <source>
        <dbReference type="EMBL" id="SFB85389.1"/>
    </source>
</evidence>
<sequence>MMSRKIGAERAWKKVLEELAVLMPELREVKTAEEFLAAVGVSPPEIGETAGNGGDADE</sequence>
<accession>A0A1I1EE26</accession>
<proteinExistence type="predicted"/>
<dbReference type="Proteomes" id="UP000182192">
    <property type="component" value="Unassembled WGS sequence"/>
</dbReference>